<proteinExistence type="predicted"/>
<dbReference type="RefSeq" id="XP_054938623.1">
    <property type="nucleotide sequence ID" value="XM_055082648.1"/>
</dbReference>
<organism evidence="9 10">
    <name type="scientific">Physeter macrocephalus</name>
    <name type="common">Sperm whale</name>
    <name type="synonym">Physeter catodon</name>
    <dbReference type="NCBI Taxonomy" id="9755"/>
    <lineage>
        <taxon>Eukaryota</taxon>
        <taxon>Metazoa</taxon>
        <taxon>Chordata</taxon>
        <taxon>Craniata</taxon>
        <taxon>Vertebrata</taxon>
        <taxon>Euteleostomi</taxon>
        <taxon>Mammalia</taxon>
        <taxon>Eutheria</taxon>
        <taxon>Laurasiatheria</taxon>
        <taxon>Artiodactyla</taxon>
        <taxon>Whippomorpha</taxon>
        <taxon>Cetacea</taxon>
        <taxon>Odontoceti</taxon>
        <taxon>Physeteridae</taxon>
        <taxon>Physeter</taxon>
    </lineage>
</organism>
<evidence type="ECO:0000313" key="10">
    <source>
        <dbReference type="RefSeq" id="XP_054938623.1"/>
    </source>
</evidence>
<dbReference type="PANTHER" id="PTHR24342:SF15">
    <property type="entry name" value="DEATH-ASSOCIATED PROTEIN KINASE 2"/>
    <property type="match status" value="1"/>
</dbReference>
<dbReference type="FunFam" id="1.10.510.10:FF:002149">
    <property type="match status" value="1"/>
</dbReference>
<dbReference type="PROSITE" id="PS50011">
    <property type="entry name" value="PROTEIN_KINASE_DOM"/>
    <property type="match status" value="1"/>
</dbReference>
<keyword evidence="6" id="KW-0112">Calmodulin-binding</keyword>
<evidence type="ECO:0000256" key="6">
    <source>
        <dbReference type="ARBA" id="ARBA00022860"/>
    </source>
</evidence>
<evidence type="ECO:0000256" key="7">
    <source>
        <dbReference type="SAM" id="MobiDB-lite"/>
    </source>
</evidence>
<dbReference type="GO" id="GO:0005516">
    <property type="term" value="F:calmodulin binding"/>
    <property type="evidence" value="ECO:0007669"/>
    <property type="project" value="UniProtKB-KW"/>
</dbReference>
<keyword evidence="2" id="KW-0808">Transferase</keyword>
<evidence type="ECO:0000259" key="8">
    <source>
        <dbReference type="PROSITE" id="PS50011"/>
    </source>
</evidence>
<protein>
    <submittedName>
        <fullName evidence="10">Death-associated protein kinase 2 isoform X5</fullName>
    </submittedName>
</protein>
<dbReference type="Pfam" id="PF00069">
    <property type="entry name" value="Pkinase"/>
    <property type="match status" value="1"/>
</dbReference>
<evidence type="ECO:0000256" key="4">
    <source>
        <dbReference type="ARBA" id="ARBA00022777"/>
    </source>
</evidence>
<dbReference type="Gene3D" id="1.10.510.10">
    <property type="entry name" value="Transferase(Phosphotransferase) domain 1"/>
    <property type="match status" value="1"/>
</dbReference>
<dbReference type="SMART" id="SM00220">
    <property type="entry name" value="S_TKc"/>
    <property type="match status" value="1"/>
</dbReference>
<reference evidence="10" key="1">
    <citation type="submission" date="2025-08" db="UniProtKB">
        <authorList>
            <consortium name="RefSeq"/>
        </authorList>
    </citation>
    <scope>IDENTIFICATION</scope>
    <source>
        <tissue evidence="10">Muscle</tissue>
    </source>
</reference>
<dbReference type="SUPFAM" id="SSF56112">
    <property type="entry name" value="Protein kinase-like (PK-like)"/>
    <property type="match status" value="1"/>
</dbReference>
<dbReference type="GO" id="GO:0035556">
    <property type="term" value="P:intracellular signal transduction"/>
    <property type="evidence" value="ECO:0007669"/>
    <property type="project" value="TreeGrafter"/>
</dbReference>
<keyword evidence="3" id="KW-0547">Nucleotide-binding</keyword>
<dbReference type="InterPro" id="IPR000719">
    <property type="entry name" value="Prot_kinase_dom"/>
</dbReference>
<keyword evidence="1" id="KW-0723">Serine/threonine-protein kinase</keyword>
<dbReference type="CTD" id="23604"/>
<dbReference type="GO" id="GO:0004674">
    <property type="term" value="F:protein serine/threonine kinase activity"/>
    <property type="evidence" value="ECO:0007669"/>
    <property type="project" value="UniProtKB-KW"/>
</dbReference>
<feature type="compositionally biased region" description="Basic residues" evidence="7">
    <location>
        <begin position="203"/>
        <end position="215"/>
    </location>
</feature>
<feature type="region of interest" description="Disordered" evidence="7">
    <location>
        <begin position="193"/>
        <end position="215"/>
    </location>
</feature>
<keyword evidence="4 10" id="KW-0418">Kinase</keyword>
<gene>
    <name evidence="10" type="primary">DAPK2</name>
</gene>
<dbReference type="GeneID" id="102991616"/>
<dbReference type="AlphaFoldDB" id="A0A9W2WHN8"/>
<dbReference type="PANTHER" id="PTHR24342">
    <property type="entry name" value="SERINE/THREONINE-PROTEIN KINASE 17"/>
    <property type="match status" value="1"/>
</dbReference>
<dbReference type="FunFam" id="1.20.5.460:FF:000004">
    <property type="entry name" value="Death-associated protein kinase 2"/>
    <property type="match status" value="1"/>
</dbReference>
<keyword evidence="9" id="KW-1185">Reference proteome</keyword>
<dbReference type="GO" id="GO:0043065">
    <property type="term" value="P:positive regulation of apoptotic process"/>
    <property type="evidence" value="ECO:0007669"/>
    <property type="project" value="TreeGrafter"/>
</dbReference>
<dbReference type="Proteomes" id="UP000248484">
    <property type="component" value="Unplaced"/>
</dbReference>
<dbReference type="GO" id="GO:0005524">
    <property type="term" value="F:ATP binding"/>
    <property type="evidence" value="ECO:0007669"/>
    <property type="project" value="UniProtKB-KW"/>
</dbReference>
<accession>A0A9W2WHN8</accession>
<keyword evidence="5" id="KW-0067">ATP-binding</keyword>
<feature type="domain" description="Protein kinase" evidence="8">
    <location>
        <begin position="1"/>
        <end position="130"/>
    </location>
</feature>
<evidence type="ECO:0000256" key="3">
    <source>
        <dbReference type="ARBA" id="ARBA00022741"/>
    </source>
</evidence>
<evidence type="ECO:0000313" key="9">
    <source>
        <dbReference type="Proteomes" id="UP000248484"/>
    </source>
</evidence>
<name>A0A9W2WHN8_PHYMC</name>
<sequence>MLLDKNIPIPHIKLIDFGLAHEIEDGVEFKNIFGTPEFVAPEIVNYEPLGLEADMWSIGVITYILLSGASPFLGDTKQETLANITAVSYNFDEEFFSQTSELAKDFIRKLLVKETRKRLTIQEALRHPWITPVDNQQALVRRESLVNLENFKKQYVRRRWKLSFSIVSLCNHLTRSLLKKVQLRQNEDMRNCESDTEEDIAKRKALQPRRRSSTS</sequence>
<dbReference type="GO" id="GO:0005737">
    <property type="term" value="C:cytoplasm"/>
    <property type="evidence" value="ECO:0007669"/>
    <property type="project" value="TreeGrafter"/>
</dbReference>
<dbReference type="GO" id="GO:0005634">
    <property type="term" value="C:nucleus"/>
    <property type="evidence" value="ECO:0007669"/>
    <property type="project" value="TreeGrafter"/>
</dbReference>
<dbReference type="InterPro" id="IPR011009">
    <property type="entry name" value="Kinase-like_dom_sf"/>
</dbReference>
<evidence type="ECO:0000256" key="1">
    <source>
        <dbReference type="ARBA" id="ARBA00022527"/>
    </source>
</evidence>
<evidence type="ECO:0000256" key="5">
    <source>
        <dbReference type="ARBA" id="ARBA00022840"/>
    </source>
</evidence>
<evidence type="ECO:0000256" key="2">
    <source>
        <dbReference type="ARBA" id="ARBA00022679"/>
    </source>
</evidence>
<dbReference type="Gene3D" id="1.20.5.460">
    <property type="entry name" value="Single helix bin"/>
    <property type="match status" value="1"/>
</dbReference>